<reference evidence="8 10" key="1">
    <citation type="submission" date="2016-08" db="EMBL/GenBank/DDBJ databases">
        <title>A novel genetic cassette of butanologenic Thermoanaerobacterium thermosaccharolyticum that directly convert cellulose to butanol.</title>
        <authorList>
            <person name="Li T."/>
            <person name="He J."/>
        </authorList>
    </citation>
    <scope>NUCLEOTIDE SEQUENCE [LARGE SCALE GENOMIC DNA]</scope>
    <source>
        <strain evidence="8 10">TG57</strain>
    </source>
</reference>
<evidence type="ECO:0000256" key="7">
    <source>
        <dbReference type="PIRSR" id="PIRSR004789-51"/>
    </source>
</evidence>
<evidence type="ECO:0000256" key="4">
    <source>
        <dbReference type="ARBA" id="ARBA00023004"/>
    </source>
</evidence>
<dbReference type="SUPFAM" id="SSF56300">
    <property type="entry name" value="Metallo-dependent phosphatases"/>
    <property type="match status" value="1"/>
</dbReference>
<organism evidence="9 11">
    <name type="scientific">Thermoanaerobacterium thermosaccharolyticum</name>
    <name type="common">Clostridium thermosaccharolyticum</name>
    <dbReference type="NCBI Taxonomy" id="1517"/>
    <lineage>
        <taxon>Bacteria</taxon>
        <taxon>Bacillati</taxon>
        <taxon>Bacillota</taxon>
        <taxon>Clostridia</taxon>
        <taxon>Thermoanaerobacterales</taxon>
        <taxon>Thermoanaerobacteraceae</taxon>
        <taxon>Thermoanaerobacterium</taxon>
    </lineage>
</organism>
<dbReference type="InterPro" id="IPR029052">
    <property type="entry name" value="Metallo-depent_PP-like"/>
</dbReference>
<dbReference type="EMBL" id="CP016893">
    <property type="protein sequence ID" value="AST59061.1"/>
    <property type="molecule type" value="Genomic_DNA"/>
</dbReference>
<feature type="binding site" evidence="7">
    <location>
        <position position="177"/>
    </location>
    <ligand>
        <name>Fe cation</name>
        <dbReference type="ChEBI" id="CHEBI:24875"/>
        <label>1</label>
    </ligand>
</feature>
<keyword evidence="2 7" id="KW-0479">Metal-binding</keyword>
<feature type="binding site" evidence="7">
    <location>
        <position position="39"/>
    </location>
    <ligand>
        <name>Fe cation</name>
        <dbReference type="ChEBI" id="CHEBI:24875"/>
        <label>1</label>
    </ligand>
</feature>
<dbReference type="GeneID" id="93864226"/>
<feature type="binding site" evidence="7">
    <location>
        <position position="150"/>
    </location>
    <ligand>
        <name>Fe cation</name>
        <dbReference type="ChEBI" id="CHEBI:24875"/>
        <label>2</label>
    </ligand>
</feature>
<protein>
    <submittedName>
        <fullName evidence="9">Metallophosphoesterase</fullName>
    </submittedName>
</protein>
<dbReference type="InterPro" id="IPR005235">
    <property type="entry name" value="YmdB-like"/>
</dbReference>
<dbReference type="Gene3D" id="3.60.21.10">
    <property type="match status" value="1"/>
</dbReference>
<dbReference type="CDD" id="cd07382">
    <property type="entry name" value="MPP_DR1281"/>
    <property type="match status" value="1"/>
</dbReference>
<feature type="binding site" evidence="7">
    <location>
        <position position="175"/>
    </location>
    <ligand>
        <name>Fe cation</name>
        <dbReference type="ChEBI" id="CHEBI:24875"/>
        <label>2</label>
    </ligand>
</feature>
<dbReference type="NCBIfam" id="TIGR00282">
    <property type="entry name" value="TIGR00282 family metallophosphoesterase"/>
    <property type="match status" value="1"/>
</dbReference>
<dbReference type="GO" id="GO:0004113">
    <property type="term" value="F:2',3'-cyclic-nucleotide 3'-phosphodiesterase activity"/>
    <property type="evidence" value="ECO:0007669"/>
    <property type="project" value="TreeGrafter"/>
</dbReference>
<dbReference type="Proteomes" id="UP000215301">
    <property type="component" value="Unassembled WGS sequence"/>
</dbReference>
<feature type="active site" description="Proton donor" evidence="6">
    <location>
        <position position="68"/>
    </location>
</feature>
<accession>A0A231VHA7</accession>
<dbReference type="PIRSF" id="PIRSF004789">
    <property type="entry name" value="DR1281"/>
    <property type="match status" value="1"/>
</dbReference>
<dbReference type="RefSeq" id="WP_013297864.1">
    <property type="nucleotide sequence ID" value="NZ_CP016893.1"/>
</dbReference>
<evidence type="ECO:0000256" key="1">
    <source>
        <dbReference type="ARBA" id="ARBA00001965"/>
    </source>
</evidence>
<comment type="similarity">
    <text evidence="5">Belongs to the YmdB-like family.</text>
</comment>
<feature type="binding site" evidence="7">
    <location>
        <position position="67"/>
    </location>
    <ligand>
        <name>Fe cation</name>
        <dbReference type="ChEBI" id="CHEBI:24875"/>
        <label>2</label>
    </ligand>
</feature>
<dbReference type="OMA" id="NHIWDKK"/>
<dbReference type="GO" id="GO:0046872">
    <property type="term" value="F:metal ion binding"/>
    <property type="evidence" value="ECO:0007669"/>
    <property type="project" value="UniProtKB-KW"/>
</dbReference>
<keyword evidence="3" id="KW-0378">Hydrolase</keyword>
<sequence length="259" mass="28554">MNTLIIGDIVGRVGRNILKEKLKEIIEENKINLVIANAENAAGGNGITRKVADELFEMGISALTMGNHVWDQKEIFNFIDDEKRIIRPANYLPNTPGRGSSLLNINNVKIGIINLQGTVFMQCNKNPFLIADDEVKALREHTNIILVDFHAEATSEKIALGHYLDGRVSCVYGTHTHVQTADEKILSGGTGFITDVGMTGPYDSVLGMDKDKIIKKFTSSIPVKFDIAKGPAQINGLVINIDENTGKCIDIYRINKNYI</sequence>
<gene>
    <name evidence="9" type="ORF">CE561_06990</name>
    <name evidence="8" type="ORF">Thert_03326</name>
</gene>
<dbReference type="Pfam" id="PF13277">
    <property type="entry name" value="YmdB"/>
    <property type="match status" value="1"/>
</dbReference>
<evidence type="ECO:0000313" key="10">
    <source>
        <dbReference type="Proteomes" id="UP000214975"/>
    </source>
</evidence>
<evidence type="ECO:0000256" key="5">
    <source>
        <dbReference type="ARBA" id="ARBA00061401"/>
    </source>
</evidence>
<evidence type="ECO:0000313" key="11">
    <source>
        <dbReference type="Proteomes" id="UP000215301"/>
    </source>
</evidence>
<reference evidence="9 11" key="2">
    <citation type="submission" date="2017-06" db="EMBL/GenBank/DDBJ databases">
        <title>Isolation and characterization of a thermophilic and butanogenic Thermoanaerobacterium thermosaccharolyticum M5 capable of efficient degradation of hemicellulose.</title>
        <authorList>
            <person name="Xin F."/>
            <person name="Jiang Y."/>
        </authorList>
    </citation>
    <scope>NUCLEOTIDE SEQUENCE [LARGE SCALE GENOMIC DNA]</scope>
    <source>
        <strain evidence="9 11">M5</strain>
    </source>
</reference>
<comment type="cofactor">
    <cofactor evidence="1">
        <name>Fe(3+)</name>
        <dbReference type="ChEBI" id="CHEBI:29034"/>
    </cofactor>
</comment>
<dbReference type="FunFam" id="3.60.21.10:FF:000016">
    <property type="entry name" value="Putative metallophosphoesterase"/>
    <property type="match status" value="1"/>
</dbReference>
<feature type="binding site" evidence="7">
    <location>
        <position position="39"/>
    </location>
    <ligand>
        <name>Fe cation</name>
        <dbReference type="ChEBI" id="CHEBI:24875"/>
        <label>2</label>
    </ligand>
</feature>
<evidence type="ECO:0000256" key="6">
    <source>
        <dbReference type="PIRSR" id="PIRSR004789-50"/>
    </source>
</evidence>
<dbReference type="PANTHER" id="PTHR36303:SF1">
    <property type="entry name" value="2',3'-CYCLIC-NUCLEOTIDE 2'-PHOSPHODIESTERASE"/>
    <property type="match status" value="1"/>
</dbReference>
<feature type="binding site" evidence="7">
    <location>
        <position position="8"/>
    </location>
    <ligand>
        <name>Fe cation</name>
        <dbReference type="ChEBI" id="CHEBI:24875"/>
        <label>1</label>
    </ligand>
</feature>
<evidence type="ECO:0000256" key="3">
    <source>
        <dbReference type="ARBA" id="ARBA00022801"/>
    </source>
</evidence>
<dbReference type="Proteomes" id="UP000214975">
    <property type="component" value="Chromosome"/>
</dbReference>
<feature type="binding site" evidence="7">
    <location>
        <position position="40"/>
    </location>
    <ligand>
        <name>Fe cation</name>
        <dbReference type="ChEBI" id="CHEBI:24875"/>
        <label>1</label>
    </ligand>
</feature>
<name>A0A231VHA7_THETR</name>
<evidence type="ECO:0000256" key="2">
    <source>
        <dbReference type="ARBA" id="ARBA00022723"/>
    </source>
</evidence>
<proteinExistence type="inferred from homology"/>
<dbReference type="AlphaFoldDB" id="A0A231VHA7"/>
<dbReference type="EMBL" id="NKHD01000020">
    <property type="protein sequence ID" value="OXT07565.1"/>
    <property type="molecule type" value="Genomic_DNA"/>
</dbReference>
<dbReference type="PANTHER" id="PTHR36303">
    <property type="entry name" value="2',3'-CYCLIC-NUCLEOTIDE 2'-PHOSPHODIESTERASE"/>
    <property type="match status" value="1"/>
</dbReference>
<keyword evidence="4" id="KW-0408">Iron</keyword>
<evidence type="ECO:0000313" key="9">
    <source>
        <dbReference type="EMBL" id="OXT07565.1"/>
    </source>
</evidence>
<evidence type="ECO:0000313" key="8">
    <source>
        <dbReference type="EMBL" id="AST59061.1"/>
    </source>
</evidence>